<feature type="region of interest" description="Disordered" evidence="5">
    <location>
        <begin position="219"/>
        <end position="238"/>
    </location>
</feature>
<dbReference type="GO" id="GO:0005794">
    <property type="term" value="C:Golgi apparatus"/>
    <property type="evidence" value="ECO:0007669"/>
    <property type="project" value="UniProtKB-SubCell"/>
</dbReference>
<accession>A0A383UK61</accession>
<organism evidence="7 8">
    <name type="scientific">Blumeria hordei</name>
    <name type="common">Barley powdery mildew</name>
    <name type="synonym">Blumeria graminis f. sp. hordei</name>
    <dbReference type="NCBI Taxonomy" id="2867405"/>
    <lineage>
        <taxon>Eukaryota</taxon>
        <taxon>Fungi</taxon>
        <taxon>Dikarya</taxon>
        <taxon>Ascomycota</taxon>
        <taxon>Pezizomycotina</taxon>
        <taxon>Leotiomycetes</taxon>
        <taxon>Erysiphales</taxon>
        <taxon>Erysiphaceae</taxon>
        <taxon>Blumeria</taxon>
    </lineage>
</organism>
<feature type="compositionally biased region" description="Basic and acidic residues" evidence="5">
    <location>
        <begin position="71"/>
        <end position="80"/>
    </location>
</feature>
<keyword evidence="2" id="KW-0333">Golgi apparatus</keyword>
<feature type="domain" description="TATA element modulatory factor 1 TATA binding" evidence="6">
    <location>
        <begin position="744"/>
        <end position="856"/>
    </location>
</feature>
<reference evidence="7 8" key="1">
    <citation type="submission" date="2017-11" db="EMBL/GenBank/DDBJ databases">
        <authorList>
            <person name="Kracher B."/>
        </authorList>
    </citation>
    <scope>NUCLEOTIDE SEQUENCE [LARGE SCALE GENOMIC DNA]</scope>
    <source>
        <strain evidence="7 8">RACE1</strain>
    </source>
</reference>
<feature type="compositionally biased region" description="Basic and acidic residues" evidence="5">
    <location>
        <begin position="132"/>
        <end position="145"/>
    </location>
</feature>
<evidence type="ECO:0000256" key="3">
    <source>
        <dbReference type="ARBA" id="ARBA00023054"/>
    </source>
</evidence>
<evidence type="ECO:0000256" key="2">
    <source>
        <dbReference type="ARBA" id="ARBA00023034"/>
    </source>
</evidence>
<feature type="compositionally biased region" description="Polar residues" evidence="5">
    <location>
        <begin position="146"/>
        <end position="159"/>
    </location>
</feature>
<comment type="subcellular location">
    <subcellularLocation>
        <location evidence="1">Golgi apparatus</location>
    </subcellularLocation>
</comment>
<feature type="region of interest" description="Disordered" evidence="5">
    <location>
        <begin position="30"/>
        <end position="167"/>
    </location>
</feature>
<dbReference type="InterPro" id="IPR052602">
    <property type="entry name" value="Growth_transcription_reg"/>
</dbReference>
<sequence>MTTPSKQASRWGSLLQQAVAGVESRLDNILAEGTEDIPSPQATKTPISSPSKTLPKPEVPSPRKARNVNKANDRLQERLARAVSSQNATSKDKLSSLALKSERNGSSRIEESPRTSIDSIPNNPPEIDSDVEASRTPKLEEESSDKNLSIQLNSSTPETVGSHGMKPEKDVLSTKIDDNQGKISLDFTRPSSLRLSVDSTTPTIFPLIISRVDSTITSSTSLENEANSEKTESDNLVAESQRQEEIHNYIEKIDALQTKLQYLVKESAENAKLNGAAAPIDSLEKKLADKELQVALLMEEGHSLSKKELNYLATIKKLRAKIQLDSKELLANTKKLEHAESTALIASEQLKKAQIFENQVNEKDKIIVQLQQEVSQLRSEIQTNRNTILDLKTRLEDAISREKVIDSQRIHESLEIEKKRVALLTEDVEKLETEKRLIAEKAQLQLKELTEKMEKNSECARATALEMKNEQRILESKLETMRARAEEVSSGAAGDAQAKLLRQIETLQTQYSVASENWRGIEASLITRVLNIEKERDEVARREADIRRKARDAGLKAKCFEEEADDLRTAVSTTQQKLSETELELNTLRKKAEDSESSLQRLQKDFDAEKSAWKQETQHRLEEEKQKWLETISGSNTIPRSRVTTSLISTKSQIHEHILSQNAQSQRNSLRPIMYEPVSTLNMSNRRASSQVFQRSSGLFRQDSTTSLKEEMENNVSPIEHEDYLENDNLSSPHFQSAVDLTSISTAGAGPSVQLVERMSSAVRRLECEKAATKEDLARLSTQRDEARAEIIKLMREVENKREIKNKLLMLENEMNEVKERYETTLIMLGEKSEEVDELRGDIADIKTMYRELVERTIK</sequence>
<dbReference type="PANTHER" id="PTHR46515:SF1">
    <property type="entry name" value="TATA ELEMENT MODULATORY FACTOR"/>
    <property type="match status" value="1"/>
</dbReference>
<gene>
    <name evidence="7" type="ORF">BLGHR1_10844</name>
</gene>
<evidence type="ECO:0000259" key="6">
    <source>
        <dbReference type="Pfam" id="PF12325"/>
    </source>
</evidence>
<feature type="coiled-coil region" evidence="4">
    <location>
        <begin position="353"/>
        <end position="387"/>
    </location>
</feature>
<dbReference type="InterPro" id="IPR022091">
    <property type="entry name" value="TMF_TATA-bd"/>
</dbReference>
<feature type="coiled-coil region" evidence="4">
    <location>
        <begin position="414"/>
        <end position="484"/>
    </location>
</feature>
<dbReference type="EMBL" id="UNSH01000007">
    <property type="protein sequence ID" value="SZF00118.1"/>
    <property type="molecule type" value="Genomic_DNA"/>
</dbReference>
<evidence type="ECO:0000313" key="8">
    <source>
        <dbReference type="Proteomes" id="UP000275772"/>
    </source>
</evidence>
<dbReference type="Proteomes" id="UP000275772">
    <property type="component" value="Unassembled WGS sequence"/>
</dbReference>
<feature type="compositionally biased region" description="Polar residues" evidence="5">
    <location>
        <begin position="40"/>
        <end position="52"/>
    </location>
</feature>
<feature type="coiled-coil region" evidence="4">
    <location>
        <begin position="557"/>
        <end position="605"/>
    </location>
</feature>
<dbReference type="PANTHER" id="PTHR46515">
    <property type="entry name" value="TATA ELEMENT MODULATORY FACTOR TMF1"/>
    <property type="match status" value="1"/>
</dbReference>
<evidence type="ECO:0000256" key="4">
    <source>
        <dbReference type="SAM" id="Coils"/>
    </source>
</evidence>
<dbReference type="Pfam" id="PF12329">
    <property type="entry name" value="TMF_DNA_bd"/>
    <property type="match status" value="1"/>
</dbReference>
<evidence type="ECO:0000313" key="7">
    <source>
        <dbReference type="EMBL" id="SZF00118.1"/>
    </source>
</evidence>
<name>A0A383UK61_BLUHO</name>
<evidence type="ECO:0000256" key="1">
    <source>
        <dbReference type="ARBA" id="ARBA00004555"/>
    </source>
</evidence>
<evidence type="ECO:0000256" key="5">
    <source>
        <dbReference type="SAM" id="MobiDB-lite"/>
    </source>
</evidence>
<feature type="compositionally biased region" description="Basic and acidic residues" evidence="5">
    <location>
        <begin position="90"/>
        <end position="113"/>
    </location>
</feature>
<dbReference type="Pfam" id="PF12325">
    <property type="entry name" value="TMF_TATA_bd"/>
    <property type="match status" value="1"/>
</dbReference>
<proteinExistence type="predicted"/>
<dbReference type="AlphaFoldDB" id="A0A383UK61"/>
<dbReference type="InterPro" id="IPR022092">
    <property type="entry name" value="TMF_DNA-bd"/>
</dbReference>
<protein>
    <recommendedName>
        <fullName evidence="6">TATA element modulatory factor 1 TATA binding domain-containing protein</fullName>
    </recommendedName>
</protein>
<dbReference type="VEuPathDB" id="FungiDB:BLGHR1_10844"/>
<keyword evidence="3 4" id="KW-0175">Coiled coil</keyword>
<feature type="coiled-coil region" evidence="4">
    <location>
        <begin position="246"/>
        <end position="300"/>
    </location>
</feature>
<feature type="coiled-coil region" evidence="4">
    <location>
        <begin position="756"/>
        <end position="856"/>
    </location>
</feature>
<dbReference type="GO" id="GO:0005783">
    <property type="term" value="C:endoplasmic reticulum"/>
    <property type="evidence" value="ECO:0007669"/>
    <property type="project" value="TreeGrafter"/>
</dbReference>